<reference evidence="2 3" key="1">
    <citation type="submission" date="2016-09" db="EMBL/GenBank/DDBJ databases">
        <title>The draft genome of Dichanthelium oligosanthes: A C3 panicoid grass species.</title>
        <authorList>
            <person name="Studer A.J."/>
            <person name="Schnable J.C."/>
            <person name="Brutnell T.P."/>
        </authorList>
    </citation>
    <scope>NUCLEOTIDE SEQUENCE [LARGE SCALE GENOMIC DNA]</scope>
    <source>
        <strain evidence="3">cv. Kellogg 1175</strain>
        <tissue evidence="2">Leaf</tissue>
    </source>
</reference>
<evidence type="ECO:0000313" key="3">
    <source>
        <dbReference type="Proteomes" id="UP000095767"/>
    </source>
</evidence>
<feature type="non-terminal residue" evidence="2">
    <location>
        <position position="1"/>
    </location>
</feature>
<accession>A0A1E5VX62</accession>
<sequence>LLASKLTRSLSWPWTLESGTATQPCRAAREDTDPGPQHSRGGTSSRASRQAGGQLDLTLFSLLASSFPAGLGSYVTCLRLMRLSCGHSKLAASQVRKITP</sequence>
<comment type="caution">
    <text evidence="2">The sequence shown here is derived from an EMBL/GenBank/DDBJ whole genome shotgun (WGS) entry which is preliminary data.</text>
</comment>
<dbReference type="EMBL" id="LWDX02027039">
    <property type="protein sequence ID" value="OEL29706.1"/>
    <property type="molecule type" value="Genomic_DNA"/>
</dbReference>
<gene>
    <name evidence="2" type="ORF">BAE44_0009275</name>
</gene>
<dbReference type="AlphaFoldDB" id="A0A1E5VX62"/>
<dbReference type="Proteomes" id="UP000095767">
    <property type="component" value="Unassembled WGS sequence"/>
</dbReference>
<keyword evidence="3" id="KW-1185">Reference proteome</keyword>
<protein>
    <submittedName>
        <fullName evidence="2">Uncharacterized protein</fullName>
    </submittedName>
</protein>
<name>A0A1E5VX62_9POAL</name>
<feature type="region of interest" description="Disordered" evidence="1">
    <location>
        <begin position="20"/>
        <end position="50"/>
    </location>
</feature>
<proteinExistence type="predicted"/>
<evidence type="ECO:0000256" key="1">
    <source>
        <dbReference type="SAM" id="MobiDB-lite"/>
    </source>
</evidence>
<evidence type="ECO:0000313" key="2">
    <source>
        <dbReference type="EMBL" id="OEL29706.1"/>
    </source>
</evidence>
<organism evidence="2 3">
    <name type="scientific">Dichanthelium oligosanthes</name>
    <dbReference type="NCBI Taxonomy" id="888268"/>
    <lineage>
        <taxon>Eukaryota</taxon>
        <taxon>Viridiplantae</taxon>
        <taxon>Streptophyta</taxon>
        <taxon>Embryophyta</taxon>
        <taxon>Tracheophyta</taxon>
        <taxon>Spermatophyta</taxon>
        <taxon>Magnoliopsida</taxon>
        <taxon>Liliopsida</taxon>
        <taxon>Poales</taxon>
        <taxon>Poaceae</taxon>
        <taxon>PACMAD clade</taxon>
        <taxon>Panicoideae</taxon>
        <taxon>Panicodae</taxon>
        <taxon>Paniceae</taxon>
        <taxon>Dichantheliinae</taxon>
        <taxon>Dichanthelium</taxon>
    </lineage>
</organism>